<gene>
    <name evidence="2" type="ORF">MILUP08_41065</name>
</gene>
<dbReference type="Pfam" id="PF04978">
    <property type="entry name" value="MST"/>
    <property type="match status" value="1"/>
</dbReference>
<keyword evidence="3" id="KW-1185">Reference proteome</keyword>
<comment type="caution">
    <text evidence="2">The sequence shown here is derived from an EMBL/GenBank/DDBJ whole genome shotgun (WGS) entry which is preliminary data.</text>
</comment>
<dbReference type="STRING" id="1150864.MILUP08_41065"/>
<accession>I0KX57</accession>
<dbReference type="EMBL" id="CAIE01000011">
    <property type="protein sequence ID" value="CCH16154.1"/>
    <property type="molecule type" value="Genomic_DNA"/>
</dbReference>
<protein>
    <recommendedName>
        <fullName evidence="4">Mini-circle protein</fullName>
    </recommendedName>
</protein>
<organism evidence="2 3">
    <name type="scientific">Micromonospora lupini str. Lupac 08</name>
    <dbReference type="NCBI Taxonomy" id="1150864"/>
    <lineage>
        <taxon>Bacteria</taxon>
        <taxon>Bacillati</taxon>
        <taxon>Actinomycetota</taxon>
        <taxon>Actinomycetes</taxon>
        <taxon>Micromonosporales</taxon>
        <taxon>Micromonosporaceae</taxon>
        <taxon>Micromonospora</taxon>
    </lineage>
</organism>
<dbReference type="Proteomes" id="UP000003448">
    <property type="component" value="Unassembled WGS sequence"/>
</dbReference>
<dbReference type="InterPro" id="IPR034660">
    <property type="entry name" value="DinB/YfiT-like"/>
</dbReference>
<evidence type="ECO:0000313" key="2">
    <source>
        <dbReference type="EMBL" id="CCH16154.1"/>
    </source>
</evidence>
<name>I0KX57_9ACTN</name>
<dbReference type="Gene3D" id="1.20.120.450">
    <property type="entry name" value="dinb family like domain"/>
    <property type="match status" value="1"/>
</dbReference>
<dbReference type="OrthoDB" id="4548523at2"/>
<proteinExistence type="predicted"/>
<dbReference type="SUPFAM" id="SSF109854">
    <property type="entry name" value="DinB/YfiT-like putative metalloenzymes"/>
    <property type="match status" value="1"/>
</dbReference>
<dbReference type="eggNOG" id="COG2318">
    <property type="taxonomic scope" value="Bacteria"/>
</dbReference>
<feature type="region of interest" description="Disordered" evidence="1">
    <location>
        <begin position="1"/>
        <end position="24"/>
    </location>
</feature>
<dbReference type="AlphaFoldDB" id="I0KX57"/>
<reference evidence="3" key="1">
    <citation type="journal article" date="2012" name="J. Bacteriol.">
        <title>Genome Sequence of Micromonospora lupini Lupac 08, Isolated from Root Nodules of Lupinus angustifolius.</title>
        <authorList>
            <person name="Alonso-Vega P."/>
            <person name="Normand P."/>
            <person name="Bacigalupe R."/>
            <person name="Pujic P."/>
            <person name="Lajus A."/>
            <person name="Vallenet D."/>
            <person name="Carro L."/>
            <person name="Coll P."/>
            <person name="Trujillo M.E."/>
        </authorList>
    </citation>
    <scope>NUCLEOTIDE SEQUENCE [LARGE SCALE GENOMIC DNA]</scope>
    <source>
        <strain evidence="3">Lupac 08</strain>
    </source>
</reference>
<evidence type="ECO:0000313" key="3">
    <source>
        <dbReference type="Proteomes" id="UP000003448"/>
    </source>
</evidence>
<dbReference type="RefSeq" id="WP_007455813.1">
    <property type="nucleotide sequence ID" value="NZ_HF570108.1"/>
</dbReference>
<evidence type="ECO:0000256" key="1">
    <source>
        <dbReference type="SAM" id="MobiDB-lite"/>
    </source>
</evidence>
<dbReference type="InterPro" id="IPR007061">
    <property type="entry name" value="MST-like"/>
</dbReference>
<evidence type="ECO:0008006" key="4">
    <source>
        <dbReference type="Google" id="ProtNLM"/>
    </source>
</evidence>
<sequence length="197" mass="22111">MADVPAAPTTSDSEPTRAFGWSDLFVHPDDDPRSDGNFAEERSVLVEYLRDQRLTFELKCDGLNAEQLARRAVPPSTMSLLGLIRHLAEVERGWFRRTMAGQVAPKLYCSDDDPDGDFDGAVADPAVVDEAYRAWRTEVAFSERFVSEAADLGVQGRQRDGNVIVLRRLLVHMIEEYARHNGHADLLRERIDGRVGQ</sequence>